<evidence type="ECO:0000313" key="2">
    <source>
        <dbReference type="Proteomes" id="UP001321749"/>
    </source>
</evidence>
<keyword evidence="2" id="KW-1185">Reference proteome</keyword>
<evidence type="ECO:0000313" key="1">
    <source>
        <dbReference type="EMBL" id="KAK4461460.1"/>
    </source>
</evidence>
<sequence>MLIAGRAVAGLVVASLQNGGFTITANAVPVQRRATMSEILLGFGQGRIGHLERCLHAAKHHELVGCCHSRATRGDDGAIRIVSPLECCKRHRHIANRIFNSSLRTLILEYAPSISPQMVIDTGANGIRNWDAVSDGTVLCKVVSA</sequence>
<dbReference type="AlphaFoldDB" id="A0AAV9HMW6"/>
<organism evidence="1 2">
    <name type="scientific">Cladorrhinum samala</name>
    <dbReference type="NCBI Taxonomy" id="585594"/>
    <lineage>
        <taxon>Eukaryota</taxon>
        <taxon>Fungi</taxon>
        <taxon>Dikarya</taxon>
        <taxon>Ascomycota</taxon>
        <taxon>Pezizomycotina</taxon>
        <taxon>Sordariomycetes</taxon>
        <taxon>Sordariomycetidae</taxon>
        <taxon>Sordariales</taxon>
        <taxon>Podosporaceae</taxon>
        <taxon>Cladorrhinum</taxon>
    </lineage>
</organism>
<protein>
    <submittedName>
        <fullName evidence="1">Uncharacterized protein</fullName>
    </submittedName>
</protein>
<accession>A0AAV9HMW6</accession>
<reference evidence="1" key="1">
    <citation type="journal article" date="2023" name="Mol. Phylogenet. Evol.">
        <title>Genome-scale phylogeny and comparative genomics of the fungal order Sordariales.</title>
        <authorList>
            <person name="Hensen N."/>
            <person name="Bonometti L."/>
            <person name="Westerberg I."/>
            <person name="Brannstrom I.O."/>
            <person name="Guillou S."/>
            <person name="Cros-Aarteil S."/>
            <person name="Calhoun S."/>
            <person name="Haridas S."/>
            <person name="Kuo A."/>
            <person name="Mondo S."/>
            <person name="Pangilinan J."/>
            <person name="Riley R."/>
            <person name="LaButti K."/>
            <person name="Andreopoulos B."/>
            <person name="Lipzen A."/>
            <person name="Chen C."/>
            <person name="Yan M."/>
            <person name="Daum C."/>
            <person name="Ng V."/>
            <person name="Clum A."/>
            <person name="Steindorff A."/>
            <person name="Ohm R.A."/>
            <person name="Martin F."/>
            <person name="Silar P."/>
            <person name="Natvig D.O."/>
            <person name="Lalanne C."/>
            <person name="Gautier V."/>
            <person name="Ament-Velasquez S.L."/>
            <person name="Kruys A."/>
            <person name="Hutchinson M.I."/>
            <person name="Powell A.J."/>
            <person name="Barry K."/>
            <person name="Miller A.N."/>
            <person name="Grigoriev I.V."/>
            <person name="Debuchy R."/>
            <person name="Gladieux P."/>
            <person name="Hiltunen Thoren M."/>
            <person name="Johannesson H."/>
        </authorList>
    </citation>
    <scope>NUCLEOTIDE SEQUENCE</scope>
    <source>
        <strain evidence="1">PSN324</strain>
    </source>
</reference>
<dbReference type="EMBL" id="MU864990">
    <property type="protein sequence ID" value="KAK4461460.1"/>
    <property type="molecule type" value="Genomic_DNA"/>
</dbReference>
<gene>
    <name evidence="1" type="ORF">QBC42DRAFT_287451</name>
</gene>
<comment type="caution">
    <text evidence="1">The sequence shown here is derived from an EMBL/GenBank/DDBJ whole genome shotgun (WGS) entry which is preliminary data.</text>
</comment>
<reference evidence="1" key="2">
    <citation type="submission" date="2023-06" db="EMBL/GenBank/DDBJ databases">
        <authorList>
            <consortium name="Lawrence Berkeley National Laboratory"/>
            <person name="Mondo S.J."/>
            <person name="Hensen N."/>
            <person name="Bonometti L."/>
            <person name="Westerberg I."/>
            <person name="Brannstrom I.O."/>
            <person name="Guillou S."/>
            <person name="Cros-Aarteil S."/>
            <person name="Calhoun S."/>
            <person name="Haridas S."/>
            <person name="Kuo A."/>
            <person name="Pangilinan J."/>
            <person name="Riley R."/>
            <person name="Labutti K."/>
            <person name="Andreopoulos B."/>
            <person name="Lipzen A."/>
            <person name="Chen C."/>
            <person name="Yanf M."/>
            <person name="Daum C."/>
            <person name="Ng V."/>
            <person name="Clum A."/>
            <person name="Steindorff A."/>
            <person name="Ohm R."/>
            <person name="Martin F."/>
            <person name="Silar P."/>
            <person name="Natvig D."/>
            <person name="Lalanne C."/>
            <person name="Gautier V."/>
            <person name="Ament-Velasquez S.L."/>
            <person name="Kruys A."/>
            <person name="Hutchinson M.I."/>
            <person name="Powell A.J."/>
            <person name="Barry K."/>
            <person name="Miller A.N."/>
            <person name="Grigoriev I.V."/>
            <person name="Debuchy R."/>
            <person name="Gladieux P."/>
            <person name="Thoren M.H."/>
            <person name="Johannesson H."/>
        </authorList>
    </citation>
    <scope>NUCLEOTIDE SEQUENCE</scope>
    <source>
        <strain evidence="1">PSN324</strain>
    </source>
</reference>
<proteinExistence type="predicted"/>
<name>A0AAV9HMW6_9PEZI</name>
<dbReference type="Proteomes" id="UP001321749">
    <property type="component" value="Unassembled WGS sequence"/>
</dbReference>